<dbReference type="KEGG" id="hbs:IPV69_07125"/>
<keyword evidence="1" id="KW-0472">Membrane</keyword>
<protein>
    <submittedName>
        <fullName evidence="2">Uncharacterized protein</fullName>
    </submittedName>
</protein>
<feature type="transmembrane region" description="Helical" evidence="1">
    <location>
        <begin position="37"/>
        <end position="55"/>
    </location>
</feature>
<dbReference type="EMBL" id="CP063458">
    <property type="protein sequence ID" value="QOV91122.1"/>
    <property type="molecule type" value="Genomic_DNA"/>
</dbReference>
<dbReference type="AlphaFoldDB" id="A0A7M2X114"/>
<proteinExistence type="predicted"/>
<organism evidence="2 3">
    <name type="scientific">Humisphaera borealis</name>
    <dbReference type="NCBI Taxonomy" id="2807512"/>
    <lineage>
        <taxon>Bacteria</taxon>
        <taxon>Pseudomonadati</taxon>
        <taxon>Planctomycetota</taxon>
        <taxon>Phycisphaerae</taxon>
        <taxon>Tepidisphaerales</taxon>
        <taxon>Tepidisphaeraceae</taxon>
        <taxon>Humisphaera</taxon>
    </lineage>
</organism>
<evidence type="ECO:0000313" key="2">
    <source>
        <dbReference type="EMBL" id="QOV91122.1"/>
    </source>
</evidence>
<name>A0A7M2X114_9BACT</name>
<evidence type="ECO:0000256" key="1">
    <source>
        <dbReference type="SAM" id="Phobius"/>
    </source>
</evidence>
<evidence type="ECO:0000313" key="3">
    <source>
        <dbReference type="Proteomes" id="UP000593765"/>
    </source>
</evidence>
<sequence length="332" mass="37095">MRTPNVDRLTQNIESDAGCGLHSTFGVRRATFGGRTFRRVAFTVLILGLLGTALVSGCGGKPRAAVAATQPVDPIEQARRDNSIAFRTPGQSTIFYLDVYQVSVPIGAVSQSEEFWRLVDEDRIDPARRDLLLKNGVRVGIGETGDWDYFRKLIEKSPHFARTGSAVATGTGTLEITMKQNVLTQDIFLLRGQGHLSGRTYDRCHNVLGVSFWPDPREETVMRVSVSPTVRSTRTFLEYNRKNEEKEPAFVDHTPEYLYDLNLDVRIPGDRFLVMGLSEDGRWPTSLGHQFLTLDGDIEKKEQVLVFVPRTRARQMPATTQAAPEIDAAARQ</sequence>
<gene>
    <name evidence="2" type="ORF">IPV69_07125</name>
</gene>
<keyword evidence="1" id="KW-0812">Transmembrane</keyword>
<reference evidence="2 3" key="1">
    <citation type="submission" date="2020-10" db="EMBL/GenBank/DDBJ databases">
        <title>Wide distribution of Phycisphaera-like planctomycetes from WD2101 soil group in peatlands and genome analysis of the first cultivated representative.</title>
        <authorList>
            <person name="Dedysh S.N."/>
            <person name="Beletsky A.V."/>
            <person name="Ivanova A."/>
            <person name="Kulichevskaya I.S."/>
            <person name="Suzina N.E."/>
            <person name="Philippov D.A."/>
            <person name="Rakitin A.L."/>
            <person name="Mardanov A.V."/>
            <person name="Ravin N.V."/>
        </authorList>
    </citation>
    <scope>NUCLEOTIDE SEQUENCE [LARGE SCALE GENOMIC DNA]</scope>
    <source>
        <strain evidence="2 3">M1803</strain>
    </source>
</reference>
<keyword evidence="3" id="KW-1185">Reference proteome</keyword>
<keyword evidence="1" id="KW-1133">Transmembrane helix</keyword>
<dbReference type="RefSeq" id="WP_206294257.1">
    <property type="nucleotide sequence ID" value="NZ_CP063458.1"/>
</dbReference>
<dbReference type="Proteomes" id="UP000593765">
    <property type="component" value="Chromosome"/>
</dbReference>
<accession>A0A7M2X114</accession>